<dbReference type="InterPro" id="IPR017969">
    <property type="entry name" value="Heavy-metal-associated_CS"/>
</dbReference>
<feature type="transmembrane region" description="Helical" evidence="15">
    <location>
        <begin position="46"/>
        <end position="63"/>
    </location>
</feature>
<keyword evidence="6" id="KW-1003">Cell membrane</keyword>
<keyword evidence="10" id="KW-0476">Mercury</keyword>
<dbReference type="Proteomes" id="UP000294850">
    <property type="component" value="Unassembled WGS sequence"/>
</dbReference>
<comment type="similarity">
    <text evidence="2">Belongs to the MerT family.</text>
</comment>
<evidence type="ECO:0000313" key="17">
    <source>
        <dbReference type="EMBL" id="TDE09202.1"/>
    </source>
</evidence>
<keyword evidence="12 15" id="KW-0472">Membrane</keyword>
<dbReference type="InterPro" id="IPR036163">
    <property type="entry name" value="HMA_dom_sf"/>
</dbReference>
<dbReference type="Gene3D" id="3.30.70.100">
    <property type="match status" value="1"/>
</dbReference>
<keyword evidence="11 15" id="KW-1133">Transmembrane helix</keyword>
<dbReference type="Pfam" id="PF00403">
    <property type="entry name" value="HMA"/>
    <property type="match status" value="1"/>
</dbReference>
<dbReference type="EMBL" id="SMFL01000021">
    <property type="protein sequence ID" value="TDE09202.1"/>
    <property type="molecule type" value="Genomic_DNA"/>
</dbReference>
<evidence type="ECO:0000256" key="5">
    <source>
        <dbReference type="ARBA" id="ARBA00022466"/>
    </source>
</evidence>
<organism evidence="17 18">
    <name type="scientific">Dyadobacter psychrotolerans</name>
    <dbReference type="NCBI Taxonomy" id="2541721"/>
    <lineage>
        <taxon>Bacteria</taxon>
        <taxon>Pseudomonadati</taxon>
        <taxon>Bacteroidota</taxon>
        <taxon>Cytophagia</taxon>
        <taxon>Cytophagales</taxon>
        <taxon>Spirosomataceae</taxon>
        <taxon>Dyadobacter</taxon>
    </lineage>
</organism>
<dbReference type="FunFam" id="3.30.70.100:FF:000001">
    <property type="entry name" value="ATPase copper transporting beta"/>
    <property type="match status" value="1"/>
</dbReference>
<evidence type="ECO:0000256" key="6">
    <source>
        <dbReference type="ARBA" id="ARBA00022475"/>
    </source>
</evidence>
<evidence type="ECO:0000256" key="8">
    <source>
        <dbReference type="ARBA" id="ARBA00022692"/>
    </source>
</evidence>
<evidence type="ECO:0000256" key="3">
    <source>
        <dbReference type="ARBA" id="ARBA00017053"/>
    </source>
</evidence>
<evidence type="ECO:0000256" key="11">
    <source>
        <dbReference type="ARBA" id="ARBA00022989"/>
    </source>
</evidence>
<evidence type="ECO:0000259" key="16">
    <source>
        <dbReference type="PROSITE" id="PS50846"/>
    </source>
</evidence>
<dbReference type="SUPFAM" id="SSF55008">
    <property type="entry name" value="HMA, heavy metal-associated domain"/>
    <property type="match status" value="1"/>
</dbReference>
<dbReference type="GO" id="GO:0015097">
    <property type="term" value="F:mercury ion transmembrane transporter activity"/>
    <property type="evidence" value="ECO:0007669"/>
    <property type="project" value="InterPro"/>
</dbReference>
<keyword evidence="9" id="KW-0479">Metal-binding</keyword>
<keyword evidence="8 15" id="KW-0812">Transmembrane</keyword>
<dbReference type="PANTHER" id="PTHR46594:SF4">
    <property type="entry name" value="P-TYPE CATION-TRANSPORTING ATPASE"/>
    <property type="match status" value="1"/>
</dbReference>
<feature type="domain" description="HMA" evidence="16">
    <location>
        <begin position="126"/>
        <end position="192"/>
    </location>
</feature>
<dbReference type="GO" id="GO:0005886">
    <property type="term" value="C:plasma membrane"/>
    <property type="evidence" value="ECO:0007669"/>
    <property type="project" value="UniProtKB-SubCell"/>
</dbReference>
<evidence type="ECO:0000256" key="1">
    <source>
        <dbReference type="ARBA" id="ARBA00004429"/>
    </source>
</evidence>
<dbReference type="PROSITE" id="PS50846">
    <property type="entry name" value="HMA_2"/>
    <property type="match status" value="1"/>
</dbReference>
<feature type="transmembrane region" description="Helical" evidence="15">
    <location>
        <begin position="89"/>
        <end position="111"/>
    </location>
</feature>
<dbReference type="Gene3D" id="1.10.287.910">
    <property type="entry name" value="bacterial mercury transporter, merf"/>
    <property type="match status" value="1"/>
</dbReference>
<sequence>MKAPKVTANAGILTAFASSVCCITPLLAMFAGTSSLATTFDWIEPARPYFIIGTVLILGFAWYQQLKPVSEVSCNCEPENKPFMQSKKFLSLVTLAAALLITFPSYSGLLYHQKQEVKQPISKKGQTAFIKIKGMTCEGCEHHVTQEVNKLKGIQQVQVSYKTASATVKYDSTKTSLAEIKKAVDATGYKVVETN</sequence>
<evidence type="ECO:0000256" key="10">
    <source>
        <dbReference type="ARBA" id="ARBA00022914"/>
    </source>
</evidence>
<evidence type="ECO:0000256" key="4">
    <source>
        <dbReference type="ARBA" id="ARBA00022448"/>
    </source>
</evidence>
<reference evidence="17 18" key="1">
    <citation type="submission" date="2019-03" db="EMBL/GenBank/DDBJ databases">
        <title>Dyadobacter AR-3-6 sp. nov., isolated from arctic soil.</title>
        <authorList>
            <person name="Chaudhary D.K."/>
        </authorList>
    </citation>
    <scope>NUCLEOTIDE SEQUENCE [LARGE SCALE GENOMIC DNA]</scope>
    <source>
        <strain evidence="17 18">AR-3-6</strain>
    </source>
</reference>
<proteinExistence type="inferred from homology"/>
<dbReference type="Pfam" id="PF02411">
    <property type="entry name" value="MerT"/>
    <property type="match status" value="1"/>
</dbReference>
<protein>
    <recommendedName>
        <fullName evidence="3">Mercuric transport protein MerT</fullName>
    </recommendedName>
    <alternativeName>
        <fullName evidence="13">Mercury ion transport protein</fullName>
    </alternativeName>
</protein>
<evidence type="ECO:0000313" key="18">
    <source>
        <dbReference type="Proteomes" id="UP000294850"/>
    </source>
</evidence>
<accession>A0A4R5D6R1</accession>
<evidence type="ECO:0000256" key="7">
    <source>
        <dbReference type="ARBA" id="ARBA00022519"/>
    </source>
</evidence>
<dbReference type="NCBIfam" id="NF033556">
    <property type="entry name" value="MerTP_fusion"/>
    <property type="match status" value="1"/>
</dbReference>
<evidence type="ECO:0000256" key="12">
    <source>
        <dbReference type="ARBA" id="ARBA00023136"/>
    </source>
</evidence>
<dbReference type="PANTHER" id="PTHR46594">
    <property type="entry name" value="P-TYPE CATION-TRANSPORTING ATPASE"/>
    <property type="match status" value="1"/>
</dbReference>
<dbReference type="RefSeq" id="WP_131962284.1">
    <property type="nucleotide sequence ID" value="NZ_SMFL01000021.1"/>
</dbReference>
<evidence type="ECO:0000256" key="15">
    <source>
        <dbReference type="SAM" id="Phobius"/>
    </source>
</evidence>
<evidence type="ECO:0000256" key="2">
    <source>
        <dbReference type="ARBA" id="ARBA00008224"/>
    </source>
</evidence>
<comment type="caution">
    <text evidence="17">The sequence shown here is derived from an EMBL/GenBank/DDBJ whole genome shotgun (WGS) entry which is preliminary data.</text>
</comment>
<dbReference type="PROSITE" id="PS01047">
    <property type="entry name" value="HMA_1"/>
    <property type="match status" value="1"/>
</dbReference>
<dbReference type="CDD" id="cd00371">
    <property type="entry name" value="HMA"/>
    <property type="match status" value="1"/>
</dbReference>
<name>A0A4R5D6R1_9BACT</name>
<evidence type="ECO:0000256" key="14">
    <source>
        <dbReference type="ARBA" id="ARBA00045720"/>
    </source>
</evidence>
<comment type="function">
    <text evidence="14">Involved in mercury resistance. Probably transfers a mercuric ion from the periplasmic Hg(2+)-binding protein MerP to the cytoplasmic mercuric reductase MerA.</text>
</comment>
<dbReference type="InterPro" id="IPR006121">
    <property type="entry name" value="HMA_dom"/>
</dbReference>
<dbReference type="AlphaFoldDB" id="A0A4R5D6R1"/>
<keyword evidence="7" id="KW-0997">Cell inner membrane</keyword>
<keyword evidence="5" id="KW-0475">Mercuric resistance</keyword>
<evidence type="ECO:0000256" key="9">
    <source>
        <dbReference type="ARBA" id="ARBA00022723"/>
    </source>
</evidence>
<comment type="subcellular location">
    <subcellularLocation>
        <location evidence="1">Cell inner membrane</location>
        <topology evidence="1">Multi-pass membrane protein</topology>
    </subcellularLocation>
</comment>
<feature type="transmembrane region" description="Helical" evidence="15">
    <location>
        <begin position="12"/>
        <end position="34"/>
    </location>
</feature>
<keyword evidence="18" id="KW-1185">Reference proteome</keyword>
<dbReference type="OrthoDB" id="1493145at2"/>
<dbReference type="GO" id="GO:0046872">
    <property type="term" value="F:metal ion binding"/>
    <property type="evidence" value="ECO:0007669"/>
    <property type="project" value="UniProtKB-KW"/>
</dbReference>
<gene>
    <name evidence="17" type="primary">merTP</name>
    <name evidence="17" type="ORF">E0F88_31125</name>
</gene>
<keyword evidence="4" id="KW-0813">Transport</keyword>
<dbReference type="InterPro" id="IPR003457">
    <property type="entry name" value="Transprt_MerT"/>
</dbReference>
<evidence type="ECO:0000256" key="13">
    <source>
        <dbReference type="ARBA" id="ARBA00030934"/>
    </source>
</evidence>